<feature type="transmembrane region" description="Helical" evidence="8">
    <location>
        <begin position="373"/>
        <end position="394"/>
    </location>
</feature>
<evidence type="ECO:0000256" key="6">
    <source>
        <dbReference type="ARBA" id="ARBA00023136"/>
    </source>
</evidence>
<dbReference type="GO" id="GO:0022857">
    <property type="term" value="F:transmembrane transporter activity"/>
    <property type="evidence" value="ECO:0007669"/>
    <property type="project" value="InterPro"/>
</dbReference>
<dbReference type="InterPro" id="IPR025016">
    <property type="entry name" value="DUF3955"/>
</dbReference>
<dbReference type="InterPro" id="IPR037185">
    <property type="entry name" value="EmrE-like"/>
</dbReference>
<dbReference type="Pfam" id="PF13127">
    <property type="entry name" value="DUF3955"/>
    <property type="match status" value="1"/>
</dbReference>
<dbReference type="EMBL" id="ML976344">
    <property type="protein sequence ID" value="KAF1934920.1"/>
    <property type="molecule type" value="Genomic_DNA"/>
</dbReference>
<feature type="transmembrane region" description="Helical" evidence="8">
    <location>
        <begin position="302"/>
        <end position="323"/>
    </location>
</feature>
<feature type="region of interest" description="Disordered" evidence="7">
    <location>
        <begin position="1"/>
        <end position="23"/>
    </location>
</feature>
<keyword evidence="5 8" id="KW-1133">Transmembrane helix</keyword>
<proteinExistence type="inferred from homology"/>
<evidence type="ECO:0000256" key="1">
    <source>
        <dbReference type="ARBA" id="ARBA00004141"/>
    </source>
</evidence>
<comment type="similarity">
    <text evidence="2">Belongs to the SLC35F solute transporter family.</text>
</comment>
<evidence type="ECO:0000256" key="3">
    <source>
        <dbReference type="ARBA" id="ARBA00022448"/>
    </source>
</evidence>
<dbReference type="PANTHER" id="PTHR23051:SF0">
    <property type="entry name" value="SOLUTE CARRIER FAMILY 35 MEMBER F5"/>
    <property type="match status" value="1"/>
</dbReference>
<dbReference type="AlphaFoldDB" id="A0A6A5S5N5"/>
<evidence type="ECO:0000256" key="4">
    <source>
        <dbReference type="ARBA" id="ARBA00022692"/>
    </source>
</evidence>
<keyword evidence="3" id="KW-0813">Transport</keyword>
<reference evidence="10" key="1">
    <citation type="journal article" date="2020" name="Stud. Mycol.">
        <title>101 Dothideomycetes genomes: a test case for predicting lifestyles and emergence of pathogens.</title>
        <authorList>
            <person name="Haridas S."/>
            <person name="Albert R."/>
            <person name="Binder M."/>
            <person name="Bloem J."/>
            <person name="Labutti K."/>
            <person name="Salamov A."/>
            <person name="Andreopoulos B."/>
            <person name="Baker S."/>
            <person name="Barry K."/>
            <person name="Bills G."/>
            <person name="Bluhm B."/>
            <person name="Cannon C."/>
            <person name="Castanera R."/>
            <person name="Culley D."/>
            <person name="Daum C."/>
            <person name="Ezra D."/>
            <person name="Gonzalez J."/>
            <person name="Henrissat B."/>
            <person name="Kuo A."/>
            <person name="Liang C."/>
            <person name="Lipzen A."/>
            <person name="Lutzoni F."/>
            <person name="Magnuson J."/>
            <person name="Mondo S."/>
            <person name="Nolan M."/>
            <person name="Ohm R."/>
            <person name="Pangilinan J."/>
            <person name="Park H.-J."/>
            <person name="Ramirez L."/>
            <person name="Alfaro M."/>
            <person name="Sun H."/>
            <person name="Tritt A."/>
            <person name="Yoshinaga Y."/>
            <person name="Zwiers L.-H."/>
            <person name="Turgeon B."/>
            <person name="Goodwin S."/>
            <person name="Spatafora J."/>
            <person name="Crous P."/>
            <person name="Grigoriev I."/>
        </authorList>
    </citation>
    <scope>NUCLEOTIDE SEQUENCE</scope>
    <source>
        <strain evidence="10">CBS 161.51</strain>
    </source>
</reference>
<evidence type="ECO:0000256" key="5">
    <source>
        <dbReference type="ARBA" id="ARBA00022989"/>
    </source>
</evidence>
<evidence type="ECO:0000256" key="7">
    <source>
        <dbReference type="SAM" id="MobiDB-lite"/>
    </source>
</evidence>
<comment type="subcellular location">
    <subcellularLocation>
        <location evidence="1">Membrane</location>
        <topology evidence="1">Multi-pass membrane protein</topology>
    </subcellularLocation>
</comment>
<accession>A0A6A5S5N5</accession>
<dbReference type="Proteomes" id="UP000800038">
    <property type="component" value="Unassembled WGS sequence"/>
</dbReference>
<protein>
    <submittedName>
        <fullName evidence="10">Vacuolar membrane protein</fullName>
    </submittedName>
</protein>
<feature type="transmembrane region" description="Helical" evidence="8">
    <location>
        <begin position="62"/>
        <end position="87"/>
    </location>
</feature>
<keyword evidence="11" id="KW-1185">Reference proteome</keyword>
<feature type="transmembrane region" description="Helical" evidence="8">
    <location>
        <begin position="99"/>
        <end position="119"/>
    </location>
</feature>
<keyword evidence="4 8" id="KW-0812">Transmembrane</keyword>
<evidence type="ECO:0000256" key="8">
    <source>
        <dbReference type="SAM" id="Phobius"/>
    </source>
</evidence>
<organism evidence="10 11">
    <name type="scientific">Clathrospora elynae</name>
    <dbReference type="NCBI Taxonomy" id="706981"/>
    <lineage>
        <taxon>Eukaryota</taxon>
        <taxon>Fungi</taxon>
        <taxon>Dikarya</taxon>
        <taxon>Ascomycota</taxon>
        <taxon>Pezizomycotina</taxon>
        <taxon>Dothideomycetes</taxon>
        <taxon>Pleosporomycetidae</taxon>
        <taxon>Pleosporales</taxon>
        <taxon>Diademaceae</taxon>
        <taxon>Clathrospora</taxon>
    </lineage>
</organism>
<evidence type="ECO:0000256" key="2">
    <source>
        <dbReference type="ARBA" id="ARBA00007863"/>
    </source>
</evidence>
<feature type="transmembrane region" description="Helical" evidence="8">
    <location>
        <begin position="210"/>
        <end position="232"/>
    </location>
</feature>
<keyword evidence="6 8" id="KW-0472">Membrane</keyword>
<evidence type="ECO:0000313" key="11">
    <source>
        <dbReference type="Proteomes" id="UP000800038"/>
    </source>
</evidence>
<dbReference type="SUPFAM" id="SSF103481">
    <property type="entry name" value="Multidrug resistance efflux transporter EmrE"/>
    <property type="match status" value="1"/>
</dbReference>
<name>A0A6A5S5N5_9PLEO</name>
<evidence type="ECO:0000313" key="10">
    <source>
        <dbReference type="EMBL" id="KAF1934920.1"/>
    </source>
</evidence>
<feature type="transmembrane region" description="Helical" evidence="8">
    <location>
        <begin position="427"/>
        <end position="444"/>
    </location>
</feature>
<dbReference type="OrthoDB" id="1436450at2759"/>
<feature type="transmembrane region" description="Helical" evidence="8">
    <location>
        <begin position="238"/>
        <end position="255"/>
    </location>
</feature>
<feature type="transmembrane region" description="Helical" evidence="8">
    <location>
        <begin position="335"/>
        <end position="361"/>
    </location>
</feature>
<feature type="domain" description="DUF3955" evidence="9">
    <location>
        <begin position="62"/>
        <end position="114"/>
    </location>
</feature>
<evidence type="ECO:0000259" key="9">
    <source>
        <dbReference type="Pfam" id="PF13127"/>
    </source>
</evidence>
<dbReference type="InterPro" id="IPR009262">
    <property type="entry name" value="SLC35_F1/F2/F6"/>
</dbReference>
<feature type="transmembrane region" description="Helical" evidence="8">
    <location>
        <begin position="262"/>
        <end position="282"/>
    </location>
</feature>
<dbReference type="GO" id="GO:0000329">
    <property type="term" value="C:fungal-type vacuole membrane"/>
    <property type="evidence" value="ECO:0007669"/>
    <property type="project" value="TreeGrafter"/>
</dbReference>
<dbReference type="Pfam" id="PF06027">
    <property type="entry name" value="SLC35F"/>
    <property type="match status" value="1"/>
</dbReference>
<dbReference type="PANTHER" id="PTHR23051">
    <property type="entry name" value="SOLUTE CARRIER FAMILY 35, MEMBER F5"/>
    <property type="match status" value="1"/>
</dbReference>
<sequence length="498" mass="54476">MIPRREESVDHTPRSPRLSDVSDESAYLRGEDFLDEGSEGATGNEEGKRWGSGMAKAKLRHAVGIALLLATVFLWTASNFLASTIFADSSYSKPYFVTYINTSFFVIPLIPMFIHHLWVDRHRPSSSTSHTHKPLLSRFYELLQRRAGKWSLLRDHESPSASSSAPKSQDSATEVLLLSDSLHASQELGKASSSAASEEQGLTLWATGKLALEFCTLWFLANYFAAACLSYTTVASSTILASTSSIWTLALGSLLRVERFTLFKLLGVMASLAGVVLISLVDVSGETDENRGTFPHKSPRELAVGDTMAFVSAVLYGFYTVFLKRRIHDETRVNMALFFGFVGFFNLLLLWPGFFVLHYTGIETFSLPPTHRILNIVLINSASSLVSDFCWAYAMLLTSPLIVTVGLSLTIPCSLVGQMVLDAQYASALYWVGAAIMVLSFLFINREEGRDGGVGGGGSVSGSGYLGVGGDEERGTDVQRGFQNLRQSLSRRGSMTDV</sequence>
<gene>
    <name evidence="10" type="ORF">EJ02DRAFT_416546</name>
</gene>
<feature type="compositionally biased region" description="Basic and acidic residues" evidence="7">
    <location>
        <begin position="1"/>
        <end position="13"/>
    </location>
</feature>
<feature type="transmembrane region" description="Helical" evidence="8">
    <location>
        <begin position="401"/>
        <end position="421"/>
    </location>
</feature>